<evidence type="ECO:0000313" key="3">
    <source>
        <dbReference type="Proteomes" id="UP001151760"/>
    </source>
</evidence>
<reference evidence="2" key="1">
    <citation type="journal article" date="2022" name="Int. J. Mol. Sci.">
        <title>Draft Genome of Tanacetum Coccineum: Genomic Comparison of Closely Related Tanacetum-Family Plants.</title>
        <authorList>
            <person name="Yamashiro T."/>
            <person name="Shiraishi A."/>
            <person name="Nakayama K."/>
            <person name="Satake H."/>
        </authorList>
    </citation>
    <scope>NUCLEOTIDE SEQUENCE</scope>
</reference>
<keyword evidence="2" id="KW-0347">Helicase</keyword>
<gene>
    <name evidence="2" type="ORF">Tco_0859260</name>
</gene>
<feature type="domain" description="Helitron helicase-like" evidence="1">
    <location>
        <begin position="511"/>
        <end position="634"/>
    </location>
</feature>
<keyword evidence="2" id="KW-0378">Hydrolase</keyword>
<dbReference type="Pfam" id="PF14214">
    <property type="entry name" value="Helitron_like_N"/>
    <property type="match status" value="1"/>
</dbReference>
<feature type="non-terminal residue" evidence="2">
    <location>
        <position position="637"/>
    </location>
</feature>
<accession>A0ABQ5BCH1</accession>
<dbReference type="PANTHER" id="PTHR45786:SF74">
    <property type="entry name" value="ATP-DEPENDENT DNA HELICASE"/>
    <property type="match status" value="1"/>
</dbReference>
<organism evidence="2 3">
    <name type="scientific">Tanacetum coccineum</name>
    <dbReference type="NCBI Taxonomy" id="301880"/>
    <lineage>
        <taxon>Eukaryota</taxon>
        <taxon>Viridiplantae</taxon>
        <taxon>Streptophyta</taxon>
        <taxon>Embryophyta</taxon>
        <taxon>Tracheophyta</taxon>
        <taxon>Spermatophyta</taxon>
        <taxon>Magnoliopsida</taxon>
        <taxon>eudicotyledons</taxon>
        <taxon>Gunneridae</taxon>
        <taxon>Pentapetalae</taxon>
        <taxon>asterids</taxon>
        <taxon>campanulids</taxon>
        <taxon>Asterales</taxon>
        <taxon>Asteraceae</taxon>
        <taxon>Asteroideae</taxon>
        <taxon>Anthemideae</taxon>
        <taxon>Anthemidinae</taxon>
        <taxon>Tanacetum</taxon>
    </lineage>
</organism>
<dbReference type="PANTHER" id="PTHR45786">
    <property type="entry name" value="DNA BINDING PROTEIN-LIKE"/>
    <property type="match status" value="1"/>
</dbReference>
<comment type="caution">
    <text evidence="2">The sequence shown here is derived from an EMBL/GenBank/DDBJ whole genome shotgun (WGS) entry which is preliminary data.</text>
</comment>
<keyword evidence="2" id="KW-0067">ATP-binding</keyword>
<keyword evidence="3" id="KW-1185">Reference proteome</keyword>
<sequence>MGKKKFHLRDSLLNQCEKQIPNIVPTTQNSFIREGFHNGSAKYDALCNVRSGQSDLHPSVMASQGILRFVEEIQTEIVLKLSEDAQLYLDVFQRYSRYSVGKQKVHCSASSIGGIGSGKQKSTLHQTVSDVGCRVSRPVSAGSPFRNTQDAVVGGFPLPNYRKRITADLHLTPVPSATTTSKTSRYFGCLDQPLSTRPCLDYEPCSNQPFSTRSRVNTSNSIMHTGSTYAYLDLGDCNQHCHHCGASFWYRERLKGRLYNQRPEYHLCCGGGQIYMQPERDPPDYIKNLLQNKHFMEKIRAYNQMFAMTSFGANIDESVNAGRGPYVFKVSGQIYHWIGSLCPPVGEAPRFLQLYIYDTDNEVKNRMRHFGGADNSYLDTQIVEGLIQILDAHNELIQLFRTARDKCREMDIPDFKIRLYNAEGARGYELPTSNTLGAMVFENGITTNKEFDVIIEHKDGPPQRINKLHRSYMSLQFPLLFIYGQPGYHTELKLRSADSDGRPKRMTMLAYYSYQLHFRLKQYDLIFRGGRLFQQYVVSVFCTIEQNRLDFIRKNQNNIRSDHLSGLYDALSRGERDGYEVGGRIILPMSFTGGPRYMYAHYLDALAICRKLGNPQFFITFTCNVNCPEIKRFMAEY</sequence>
<dbReference type="EMBL" id="BQNB010013129">
    <property type="protein sequence ID" value="GJT12218.1"/>
    <property type="molecule type" value="Genomic_DNA"/>
</dbReference>
<protein>
    <submittedName>
        <fullName evidence="2">DNA helicase</fullName>
    </submittedName>
</protein>
<dbReference type="Proteomes" id="UP001151760">
    <property type="component" value="Unassembled WGS sequence"/>
</dbReference>
<dbReference type="InterPro" id="IPR025476">
    <property type="entry name" value="Helitron_helicase-like"/>
</dbReference>
<evidence type="ECO:0000259" key="1">
    <source>
        <dbReference type="Pfam" id="PF14214"/>
    </source>
</evidence>
<name>A0ABQ5BCH1_9ASTR</name>
<dbReference type="GO" id="GO:0004386">
    <property type="term" value="F:helicase activity"/>
    <property type="evidence" value="ECO:0007669"/>
    <property type="project" value="UniProtKB-KW"/>
</dbReference>
<evidence type="ECO:0000313" key="2">
    <source>
        <dbReference type="EMBL" id="GJT12218.1"/>
    </source>
</evidence>
<reference evidence="2" key="2">
    <citation type="submission" date="2022-01" db="EMBL/GenBank/DDBJ databases">
        <authorList>
            <person name="Yamashiro T."/>
            <person name="Shiraishi A."/>
            <person name="Satake H."/>
            <person name="Nakayama K."/>
        </authorList>
    </citation>
    <scope>NUCLEOTIDE SEQUENCE</scope>
</reference>
<proteinExistence type="predicted"/>
<keyword evidence="2" id="KW-0547">Nucleotide-binding</keyword>